<reference evidence="17 20" key="1">
    <citation type="journal article" date="2012" name="J. Bacteriol.">
        <title>Draft Genome Sequence of Turicella otitidis ATCC 51513, Isolated from Middle Ear Fluid from a Child with Otitis Media.</title>
        <authorList>
            <person name="Brinkrolf K."/>
            <person name="Schneider J."/>
            <person name="Knecht M."/>
            <person name="Ruckert C."/>
            <person name="Tauch A."/>
        </authorList>
    </citation>
    <scope>NUCLEOTIDE SEQUENCE [LARGE SCALE GENOMIC DNA]</scope>
    <source>
        <strain evidence="17 20">ATCC 51513</strain>
    </source>
</reference>
<protein>
    <submittedName>
        <fullName evidence="17">Penicillin-binding protein 1F</fullName>
    </submittedName>
</protein>
<dbReference type="InterPro" id="IPR023346">
    <property type="entry name" value="Lysozyme-like_dom_sf"/>
</dbReference>
<dbReference type="InterPro" id="IPR036950">
    <property type="entry name" value="PBP_transglycosylase"/>
</dbReference>
<keyword evidence="15" id="KW-0732">Signal</keyword>
<evidence type="ECO:0000313" key="20">
    <source>
        <dbReference type="Proteomes" id="UP000011016"/>
    </source>
</evidence>
<dbReference type="GO" id="GO:0009002">
    <property type="term" value="F:serine-type D-Ala-D-Ala carboxypeptidase activity"/>
    <property type="evidence" value="ECO:0007669"/>
    <property type="project" value="UniProtKB-EC"/>
</dbReference>
<gene>
    <name evidence="17" type="ORF">BN46_1038</name>
    <name evidence="18" type="ORF">HMPREF9719_01273</name>
</gene>
<dbReference type="Pfam" id="PF00905">
    <property type="entry name" value="Transpeptidase"/>
    <property type="match status" value="1"/>
</dbReference>
<dbReference type="CDD" id="cd06577">
    <property type="entry name" value="PASTA_pknB"/>
    <property type="match status" value="1"/>
</dbReference>
<dbReference type="GO" id="GO:0071555">
    <property type="term" value="P:cell wall organization"/>
    <property type="evidence" value="ECO:0007669"/>
    <property type="project" value="UniProtKB-KW"/>
</dbReference>
<evidence type="ECO:0000313" key="19">
    <source>
        <dbReference type="Proteomes" id="UP000006078"/>
    </source>
</evidence>
<sequence length="800" mass="85034">MFSFRRLRSTVWRVSTFKPLSSLLGATAIAGVLTAAALSPAAAIAGVTIQRTGETMESNLENIAGGETPGVSVVTDVEGNRLAYLYEQRRYPVASEEIAQPMKDAIVAIEDRRFYEHDGVDFQGTMRALVANLSSGGVAEGASTIDQQYVKNYLLLVEADDPEEEARAVETSIPRKLREMRMASELDSMFSKDEILARYLNLVPFGSNSYGVEAAARTYFDTSAAELTVPQAAMLAGLVQSTSGLDPYANPDGALERRNTVIDAMAQQGYLDAGEAEGYKEEPLGVLDEPQGLSNGCITAGDRGFMCDYALNYLDSKGLSAEDIAGGSYTIRTTLDPGVQDAAREVATGNVDPGEPGVAEVLNVVAPTDERPILAMTSSRSYGLDQDAHETMLPQATTMVGNGAGSVYKIFAAAVALDQGMGLDQPLAVPNRYEGYGLGDGGAAGCPEGAYCVENSGSYPGTLTLRQALAQSPNTTFVQLIEEFGVAPVVDMATALGLRSHEKPGSFDDSDAALADVFKDNNLGSFVLGPTAVNPLELSNVGASIAAHGRWCEPNPIAEITNNATGEQVPLERPECEDVLEPGAADALAAGMSDDSNNGTAQRAANAAGFDGDVSAKTGTTSDNLSAAFLGFTSEMAAAPYIFNDGTQTTPLCSGPVRQCPDGNLFGGNEPADTWFQLAERIPQGGSGVAEHDPVFNEGKAKAALREVEGMSEREAREFLEEHGFEVGQVRRVLGEGRERDEVVAVRPEGPVYRYGGTIDLEVSDGREPRRAERNADNWQDRVDELTREIEEQLNGDDDN</sequence>
<evidence type="ECO:0000256" key="11">
    <source>
        <dbReference type="ARBA" id="ARBA00023316"/>
    </source>
</evidence>
<dbReference type="eggNOG" id="COG0744">
    <property type="taxonomic scope" value="Bacteria"/>
</dbReference>
<dbReference type="Pfam" id="PF00912">
    <property type="entry name" value="Transgly"/>
    <property type="match status" value="1"/>
</dbReference>
<dbReference type="InterPro" id="IPR050396">
    <property type="entry name" value="Glycosyltr_51/Transpeptidase"/>
</dbReference>
<name>I7KJQ3_9CORY</name>
<feature type="domain" description="PASTA" evidence="16">
    <location>
        <begin position="699"/>
        <end position="765"/>
    </location>
</feature>
<evidence type="ECO:0000256" key="15">
    <source>
        <dbReference type="SAM" id="SignalP"/>
    </source>
</evidence>
<dbReference type="Proteomes" id="UP000006078">
    <property type="component" value="Unassembled WGS sequence"/>
</dbReference>
<dbReference type="PATRIC" id="fig|883169.3.peg.1223"/>
<dbReference type="GO" id="GO:0006508">
    <property type="term" value="P:proteolysis"/>
    <property type="evidence" value="ECO:0007669"/>
    <property type="project" value="UniProtKB-KW"/>
</dbReference>
<keyword evidence="6" id="KW-0808">Transferase</keyword>
<dbReference type="PANTHER" id="PTHR32282:SF33">
    <property type="entry name" value="PEPTIDOGLYCAN GLYCOSYLTRANSFERASE"/>
    <property type="match status" value="1"/>
</dbReference>
<dbReference type="SUPFAM" id="SSF56601">
    <property type="entry name" value="beta-lactamase/transpeptidase-like"/>
    <property type="match status" value="1"/>
</dbReference>
<dbReference type="Gene3D" id="3.30.10.20">
    <property type="match status" value="1"/>
</dbReference>
<dbReference type="GO" id="GO:0009252">
    <property type="term" value="P:peptidoglycan biosynthetic process"/>
    <property type="evidence" value="ECO:0007669"/>
    <property type="project" value="UniProtKB-KW"/>
</dbReference>
<feature type="signal peptide" evidence="15">
    <location>
        <begin position="1"/>
        <end position="45"/>
    </location>
</feature>
<dbReference type="AlphaFoldDB" id="I7KJQ3"/>
<evidence type="ECO:0000256" key="2">
    <source>
        <dbReference type="ARBA" id="ARBA00007739"/>
    </source>
</evidence>
<evidence type="ECO:0000256" key="13">
    <source>
        <dbReference type="ARBA" id="ARBA00049902"/>
    </source>
</evidence>
<comment type="caution">
    <text evidence="17">The sequence shown here is derived from an EMBL/GenBank/DDBJ whole genome shotgun (WGS) entry which is preliminary data.</text>
</comment>
<comment type="catalytic activity">
    <reaction evidence="13">
        <text>[GlcNAc-(1-&gt;4)-Mur2Ac(oyl-L-Ala-gamma-D-Glu-L-Lys-D-Ala-D-Ala)](n)-di-trans,octa-cis-undecaprenyl diphosphate + beta-D-GlcNAc-(1-&gt;4)-Mur2Ac(oyl-L-Ala-gamma-D-Glu-L-Lys-D-Ala-D-Ala)-di-trans,octa-cis-undecaprenyl diphosphate = [GlcNAc-(1-&gt;4)-Mur2Ac(oyl-L-Ala-gamma-D-Glu-L-Lys-D-Ala-D-Ala)](n+1)-di-trans,octa-cis-undecaprenyl diphosphate + di-trans,octa-cis-undecaprenyl diphosphate + H(+)</text>
        <dbReference type="Rhea" id="RHEA:23708"/>
        <dbReference type="Rhea" id="RHEA-COMP:9602"/>
        <dbReference type="Rhea" id="RHEA-COMP:9603"/>
        <dbReference type="ChEBI" id="CHEBI:15378"/>
        <dbReference type="ChEBI" id="CHEBI:58405"/>
        <dbReference type="ChEBI" id="CHEBI:60033"/>
        <dbReference type="ChEBI" id="CHEBI:78435"/>
        <dbReference type="EC" id="2.4.99.28"/>
    </reaction>
</comment>
<evidence type="ECO:0000256" key="1">
    <source>
        <dbReference type="ARBA" id="ARBA00007090"/>
    </source>
</evidence>
<dbReference type="InterPro" id="IPR012338">
    <property type="entry name" value="Beta-lactam/transpept-like"/>
</dbReference>
<comment type="catalytic activity">
    <reaction evidence="12">
        <text>Preferential cleavage: (Ac)2-L-Lys-D-Ala-|-D-Ala. Also transpeptidation of peptidyl-alanyl moieties that are N-acyl substituents of D-alanine.</text>
        <dbReference type="EC" id="3.4.16.4"/>
    </reaction>
</comment>
<keyword evidence="3" id="KW-0121">Carboxypeptidase</keyword>
<dbReference type="EMBL" id="CAJZ01000146">
    <property type="protein sequence ID" value="CCI83765.1"/>
    <property type="molecule type" value="Genomic_DNA"/>
</dbReference>
<dbReference type="InterPro" id="IPR001264">
    <property type="entry name" value="Glyco_trans_51"/>
</dbReference>
<evidence type="ECO:0000256" key="12">
    <source>
        <dbReference type="ARBA" id="ARBA00034000"/>
    </source>
</evidence>
<dbReference type="PANTHER" id="PTHR32282">
    <property type="entry name" value="BINDING PROTEIN TRANSPEPTIDASE, PUTATIVE-RELATED"/>
    <property type="match status" value="1"/>
</dbReference>
<keyword evidence="10" id="KW-0511">Multifunctional enzyme</keyword>
<evidence type="ECO:0000256" key="4">
    <source>
        <dbReference type="ARBA" id="ARBA00022670"/>
    </source>
</evidence>
<comment type="similarity">
    <text evidence="2">In the N-terminal section; belongs to the glycosyltransferase 51 family.</text>
</comment>
<keyword evidence="7" id="KW-0378">Hydrolase</keyword>
<comment type="similarity">
    <text evidence="1">In the C-terminal section; belongs to the transpeptidase family.</text>
</comment>
<evidence type="ECO:0000313" key="17">
    <source>
        <dbReference type="EMBL" id="CCI83765.1"/>
    </source>
</evidence>
<evidence type="ECO:0000313" key="18">
    <source>
        <dbReference type="EMBL" id="EJZ81803.1"/>
    </source>
</evidence>
<keyword evidence="11" id="KW-0961">Cell wall biogenesis/degradation</keyword>
<evidence type="ECO:0000256" key="8">
    <source>
        <dbReference type="ARBA" id="ARBA00022960"/>
    </source>
</evidence>
<dbReference type="Gene3D" id="1.10.3810.10">
    <property type="entry name" value="Biosynthetic peptidoglycan transglycosylase-like"/>
    <property type="match status" value="1"/>
</dbReference>
<evidence type="ECO:0000256" key="10">
    <source>
        <dbReference type="ARBA" id="ARBA00023268"/>
    </source>
</evidence>
<reference evidence="18 19" key="2">
    <citation type="submission" date="2012-08" db="EMBL/GenBank/DDBJ databases">
        <title>The Genome Sequence of Turicella otitidis ATCC 51513.</title>
        <authorList>
            <consortium name="The Broad Institute Genome Sequencing Platform"/>
            <person name="Earl A."/>
            <person name="Ward D."/>
            <person name="Feldgarden M."/>
            <person name="Gevers D."/>
            <person name="Huys G."/>
            <person name="Walker B."/>
            <person name="Young S.K."/>
            <person name="Zeng Q."/>
            <person name="Gargeya S."/>
            <person name="Fitzgerald M."/>
            <person name="Haas B."/>
            <person name="Abouelleil A."/>
            <person name="Alvarado L."/>
            <person name="Arachchi H.M."/>
            <person name="Berlin A.M."/>
            <person name="Chapman S.B."/>
            <person name="Goldberg J."/>
            <person name="Griggs A."/>
            <person name="Gujja S."/>
            <person name="Hansen M."/>
            <person name="Howarth C."/>
            <person name="Imamovic A."/>
            <person name="Larimer J."/>
            <person name="McCowen C."/>
            <person name="Montmayeur A."/>
            <person name="Murphy C."/>
            <person name="Neiman D."/>
            <person name="Pearson M."/>
            <person name="Priest M."/>
            <person name="Roberts A."/>
            <person name="Saif S."/>
            <person name="Shea T."/>
            <person name="Sisk P."/>
            <person name="Sykes S."/>
            <person name="Wortman J."/>
            <person name="Nusbaum C."/>
            <person name="Birren B."/>
        </authorList>
    </citation>
    <scope>NUCLEOTIDE SEQUENCE [LARGE SCALE GENOMIC DNA]</scope>
    <source>
        <strain evidence="18 19">ATCC 51513</strain>
    </source>
</reference>
<dbReference type="FunFam" id="1.10.3810.10:FF:000001">
    <property type="entry name" value="Penicillin-binding protein 1A"/>
    <property type="match status" value="1"/>
</dbReference>
<evidence type="ECO:0000259" key="16">
    <source>
        <dbReference type="PROSITE" id="PS51178"/>
    </source>
</evidence>
<keyword evidence="14" id="KW-0175">Coiled coil</keyword>
<dbReference type="PROSITE" id="PS51178">
    <property type="entry name" value="PASTA"/>
    <property type="match status" value="1"/>
</dbReference>
<proteinExistence type="inferred from homology"/>
<dbReference type="InterPro" id="IPR005543">
    <property type="entry name" value="PASTA_dom"/>
</dbReference>
<evidence type="ECO:0000256" key="9">
    <source>
        <dbReference type="ARBA" id="ARBA00022984"/>
    </source>
</evidence>
<dbReference type="HOGENOM" id="CLU_006354_2_6_11"/>
<dbReference type="GO" id="GO:0008955">
    <property type="term" value="F:peptidoglycan glycosyltransferase activity"/>
    <property type="evidence" value="ECO:0007669"/>
    <property type="project" value="UniProtKB-EC"/>
</dbReference>
<keyword evidence="8" id="KW-0133">Cell shape</keyword>
<dbReference type="GO" id="GO:0008360">
    <property type="term" value="P:regulation of cell shape"/>
    <property type="evidence" value="ECO:0007669"/>
    <property type="project" value="UniProtKB-KW"/>
</dbReference>
<evidence type="ECO:0000256" key="7">
    <source>
        <dbReference type="ARBA" id="ARBA00022801"/>
    </source>
</evidence>
<accession>I7KJQ3</accession>
<evidence type="ECO:0000256" key="14">
    <source>
        <dbReference type="SAM" id="Coils"/>
    </source>
</evidence>
<dbReference type="OrthoDB" id="9766909at2"/>
<feature type="coiled-coil region" evidence="14">
    <location>
        <begin position="769"/>
        <end position="796"/>
    </location>
</feature>
<dbReference type="Gene3D" id="3.40.710.10">
    <property type="entry name" value="DD-peptidase/beta-lactamase superfamily"/>
    <property type="match status" value="1"/>
</dbReference>
<evidence type="ECO:0000256" key="6">
    <source>
        <dbReference type="ARBA" id="ARBA00022679"/>
    </source>
</evidence>
<evidence type="ECO:0000256" key="5">
    <source>
        <dbReference type="ARBA" id="ARBA00022676"/>
    </source>
</evidence>
<dbReference type="InterPro" id="IPR001460">
    <property type="entry name" value="PCN-bd_Tpept"/>
</dbReference>
<dbReference type="GO" id="GO:0008658">
    <property type="term" value="F:penicillin binding"/>
    <property type="evidence" value="ECO:0007669"/>
    <property type="project" value="InterPro"/>
</dbReference>
<keyword evidence="19" id="KW-1185">Reference proteome</keyword>
<keyword evidence="5" id="KW-0328">Glycosyltransferase</keyword>
<feature type="chain" id="PRO_5038286652" evidence="15">
    <location>
        <begin position="46"/>
        <end position="800"/>
    </location>
</feature>
<dbReference type="EMBL" id="AHAE01000060">
    <property type="protein sequence ID" value="EJZ81803.1"/>
    <property type="molecule type" value="Genomic_DNA"/>
</dbReference>
<evidence type="ECO:0000256" key="3">
    <source>
        <dbReference type="ARBA" id="ARBA00022645"/>
    </source>
</evidence>
<keyword evidence="4" id="KW-0645">Protease</keyword>
<keyword evidence="9" id="KW-0573">Peptidoglycan synthesis</keyword>
<organism evidence="17 20">
    <name type="scientific">Corynebacterium otitidis ATCC 51513</name>
    <dbReference type="NCBI Taxonomy" id="883169"/>
    <lineage>
        <taxon>Bacteria</taxon>
        <taxon>Bacillati</taxon>
        <taxon>Actinomycetota</taxon>
        <taxon>Actinomycetes</taxon>
        <taxon>Mycobacteriales</taxon>
        <taxon>Corynebacteriaceae</taxon>
        <taxon>Corynebacterium</taxon>
    </lineage>
</organism>
<dbReference type="SUPFAM" id="SSF53955">
    <property type="entry name" value="Lysozyme-like"/>
    <property type="match status" value="1"/>
</dbReference>
<dbReference type="STRING" id="29321.AAV33_07860"/>
<dbReference type="Proteomes" id="UP000011016">
    <property type="component" value="Unassembled WGS sequence"/>
</dbReference>
<dbReference type="GO" id="GO:0030288">
    <property type="term" value="C:outer membrane-bounded periplasmic space"/>
    <property type="evidence" value="ECO:0007669"/>
    <property type="project" value="TreeGrafter"/>
</dbReference>